<dbReference type="Proteomes" id="UP001163324">
    <property type="component" value="Chromosome 1"/>
</dbReference>
<sequence length="249" mass="26711">MSYSSKFDTSAERVRPGPQLTGIPQDSDISARVDIRCTCDTLTTEVDCSGCDQGKRTAKGCSNPHCPHHEENHYQANLIQARTAQELDSARILLSLGELRLHVPSDATEAGRSGPGSTSGVDSSMADMETAQDHAGQATVKETPREENELRATDEYRSVVTNPLTSELQAAQGLLLLAEGPTVKQTKKAARDRDSYDSDDTIPDETSDTTISACSCGINQNNGHSRDSSRDQATPASSPPAPRHPDLGF</sequence>
<keyword evidence="2" id="KW-1185">Reference proteome</keyword>
<reference evidence="1" key="1">
    <citation type="submission" date="2022-10" db="EMBL/GenBank/DDBJ databases">
        <title>Complete Genome of Trichothecium roseum strain YXFP-22015, a Plant Pathogen Isolated from Citrus.</title>
        <authorList>
            <person name="Wang Y."/>
            <person name="Zhu L."/>
        </authorList>
    </citation>
    <scope>NUCLEOTIDE SEQUENCE</scope>
    <source>
        <strain evidence="1">YXFP-22015</strain>
    </source>
</reference>
<proteinExistence type="predicted"/>
<protein>
    <submittedName>
        <fullName evidence="1">Uncharacterized protein</fullName>
    </submittedName>
</protein>
<evidence type="ECO:0000313" key="1">
    <source>
        <dbReference type="EMBL" id="KAI9904378.1"/>
    </source>
</evidence>
<dbReference type="EMBL" id="CM047940">
    <property type="protein sequence ID" value="KAI9904378.1"/>
    <property type="molecule type" value="Genomic_DNA"/>
</dbReference>
<name>A0ACC0VE40_9HYPO</name>
<comment type="caution">
    <text evidence="1">The sequence shown here is derived from an EMBL/GenBank/DDBJ whole genome shotgun (WGS) entry which is preliminary data.</text>
</comment>
<gene>
    <name evidence="1" type="ORF">N3K66_000907</name>
</gene>
<accession>A0ACC0VE40</accession>
<organism evidence="1 2">
    <name type="scientific">Trichothecium roseum</name>
    <dbReference type="NCBI Taxonomy" id="47278"/>
    <lineage>
        <taxon>Eukaryota</taxon>
        <taxon>Fungi</taxon>
        <taxon>Dikarya</taxon>
        <taxon>Ascomycota</taxon>
        <taxon>Pezizomycotina</taxon>
        <taxon>Sordariomycetes</taxon>
        <taxon>Hypocreomycetidae</taxon>
        <taxon>Hypocreales</taxon>
        <taxon>Hypocreales incertae sedis</taxon>
        <taxon>Trichothecium</taxon>
    </lineage>
</organism>
<evidence type="ECO:0000313" key="2">
    <source>
        <dbReference type="Proteomes" id="UP001163324"/>
    </source>
</evidence>